<gene>
    <name evidence="5" type="ORF">DFH07DRAFT_963110</name>
</gene>
<keyword evidence="4" id="KW-0187">Copper transport</keyword>
<evidence type="ECO:0000313" key="5">
    <source>
        <dbReference type="EMBL" id="KAJ7745910.1"/>
    </source>
</evidence>
<dbReference type="InterPro" id="IPR007274">
    <property type="entry name" value="Cop_transporter"/>
</dbReference>
<protein>
    <recommendedName>
        <fullName evidence="4">Copper transport protein</fullName>
    </recommendedName>
</protein>
<evidence type="ECO:0000256" key="2">
    <source>
        <dbReference type="ARBA" id="ARBA00022989"/>
    </source>
</evidence>
<keyword evidence="4" id="KW-0186">Copper</keyword>
<keyword evidence="2 4" id="KW-1133">Transmembrane helix</keyword>
<dbReference type="EMBL" id="JARJLG010000100">
    <property type="protein sequence ID" value="KAJ7745910.1"/>
    <property type="molecule type" value="Genomic_DNA"/>
</dbReference>
<keyword evidence="6" id="KW-1185">Reference proteome</keyword>
<keyword evidence="4" id="KW-0406">Ion transport</keyword>
<proteinExistence type="inferred from homology"/>
<reference evidence="5" key="1">
    <citation type="submission" date="2023-03" db="EMBL/GenBank/DDBJ databases">
        <title>Massive genome expansion in bonnet fungi (Mycena s.s.) driven by repeated elements and novel gene families across ecological guilds.</title>
        <authorList>
            <consortium name="Lawrence Berkeley National Laboratory"/>
            <person name="Harder C.B."/>
            <person name="Miyauchi S."/>
            <person name="Viragh M."/>
            <person name="Kuo A."/>
            <person name="Thoen E."/>
            <person name="Andreopoulos B."/>
            <person name="Lu D."/>
            <person name="Skrede I."/>
            <person name="Drula E."/>
            <person name="Henrissat B."/>
            <person name="Morin E."/>
            <person name="Kohler A."/>
            <person name="Barry K."/>
            <person name="LaButti K."/>
            <person name="Morin E."/>
            <person name="Salamov A."/>
            <person name="Lipzen A."/>
            <person name="Mereny Z."/>
            <person name="Hegedus B."/>
            <person name="Baldrian P."/>
            <person name="Stursova M."/>
            <person name="Weitz H."/>
            <person name="Taylor A."/>
            <person name="Grigoriev I.V."/>
            <person name="Nagy L.G."/>
            <person name="Martin F."/>
            <person name="Kauserud H."/>
        </authorList>
    </citation>
    <scope>NUCLEOTIDE SEQUENCE</scope>
    <source>
        <strain evidence="5">CBHHK188m</strain>
    </source>
</reference>
<name>A0AAD7INL2_9AGAR</name>
<evidence type="ECO:0000256" key="1">
    <source>
        <dbReference type="ARBA" id="ARBA00022692"/>
    </source>
</evidence>
<dbReference type="AlphaFoldDB" id="A0AAD7INL2"/>
<dbReference type="Proteomes" id="UP001215280">
    <property type="component" value="Unassembled WGS sequence"/>
</dbReference>
<dbReference type="PANTHER" id="PTHR12483">
    <property type="entry name" value="SOLUTE CARRIER FAMILY 31 COPPER TRANSPORTERS"/>
    <property type="match status" value="1"/>
</dbReference>
<evidence type="ECO:0000313" key="6">
    <source>
        <dbReference type="Proteomes" id="UP001215280"/>
    </source>
</evidence>
<keyword evidence="3 4" id="KW-0472">Membrane</keyword>
<accession>A0AAD7INL2</accession>
<organism evidence="5 6">
    <name type="scientific">Mycena maculata</name>
    <dbReference type="NCBI Taxonomy" id="230809"/>
    <lineage>
        <taxon>Eukaryota</taxon>
        <taxon>Fungi</taxon>
        <taxon>Dikarya</taxon>
        <taxon>Basidiomycota</taxon>
        <taxon>Agaricomycotina</taxon>
        <taxon>Agaricomycetes</taxon>
        <taxon>Agaricomycetidae</taxon>
        <taxon>Agaricales</taxon>
        <taxon>Marasmiineae</taxon>
        <taxon>Mycenaceae</taxon>
        <taxon>Mycena</taxon>
    </lineage>
</organism>
<evidence type="ECO:0000256" key="3">
    <source>
        <dbReference type="ARBA" id="ARBA00023136"/>
    </source>
</evidence>
<keyword evidence="1 4" id="KW-0812">Transmembrane</keyword>
<dbReference type="GO" id="GO:0005375">
    <property type="term" value="F:copper ion transmembrane transporter activity"/>
    <property type="evidence" value="ECO:0007669"/>
    <property type="project" value="UniProtKB-UniRule"/>
</dbReference>
<evidence type="ECO:0000256" key="4">
    <source>
        <dbReference type="RuleBase" id="RU367022"/>
    </source>
</evidence>
<dbReference type="Pfam" id="PF04145">
    <property type="entry name" value="Ctr"/>
    <property type="match status" value="1"/>
</dbReference>
<comment type="caution">
    <text evidence="5">The sequence shown here is derived from an EMBL/GenBank/DDBJ whole genome shotgun (WGS) entry which is preliminary data.</text>
</comment>
<feature type="transmembrane region" description="Helical" evidence="4">
    <location>
        <begin position="83"/>
        <end position="108"/>
    </location>
</feature>
<comment type="similarity">
    <text evidence="4">Belongs to the copper transporter (Ctr) (TC 1.A.56) family. SLC31A subfamily.</text>
</comment>
<keyword evidence="4" id="KW-0813">Transport</keyword>
<comment type="subcellular location">
    <subcellularLocation>
        <location evidence="4">Membrane</location>
        <topology evidence="4">Multi-pass membrane protein</topology>
    </subcellularLocation>
</comment>
<sequence>MSFVSVLSGSLRYSDSSSSIGSKRLVAAYYFTDAATNSGYSTTSDPKAPVSDIEVPVLAPDRFILSHELSRGAMAGLQSTIHYLLMLVVMTFNASFIISVILGAAFVYQSNCAYSYIPERLVTWFMGEIKERTVYSMMKSLEAYT</sequence>
<dbReference type="GO" id="GO:0016020">
    <property type="term" value="C:membrane"/>
    <property type="evidence" value="ECO:0007669"/>
    <property type="project" value="UniProtKB-SubCell"/>
</dbReference>